<evidence type="ECO:0000256" key="12">
    <source>
        <dbReference type="ARBA" id="ARBA00022932"/>
    </source>
</evidence>
<accession>A0AAV1HU33</accession>
<dbReference type="SUPFAM" id="SSF56672">
    <property type="entry name" value="DNA/RNA polymerases"/>
    <property type="match status" value="1"/>
</dbReference>
<evidence type="ECO:0000256" key="15">
    <source>
        <dbReference type="ARBA" id="ARBA00023125"/>
    </source>
</evidence>
<dbReference type="SUPFAM" id="SSF53098">
    <property type="entry name" value="Ribonuclease H-like"/>
    <property type="match status" value="1"/>
</dbReference>
<dbReference type="Gene3D" id="1.10.132.60">
    <property type="entry name" value="DNA polymerase family B, C-terminal domain"/>
    <property type="match status" value="1"/>
</dbReference>
<keyword evidence="5" id="KW-0808">Transferase</keyword>
<feature type="region of interest" description="Disordered" evidence="18">
    <location>
        <begin position="214"/>
        <end position="242"/>
    </location>
</feature>
<name>A0AAV1HU33_9CHLO</name>
<feature type="domain" description="C4-type zinc-finger of DNA polymerase delta" evidence="21">
    <location>
        <begin position="1010"/>
        <end position="1091"/>
    </location>
</feature>
<keyword evidence="4" id="KW-0004">4Fe-4S</keyword>
<evidence type="ECO:0000256" key="18">
    <source>
        <dbReference type="SAM" id="MobiDB-lite"/>
    </source>
</evidence>
<evidence type="ECO:0000256" key="13">
    <source>
        <dbReference type="ARBA" id="ARBA00023004"/>
    </source>
</evidence>
<evidence type="ECO:0000313" key="22">
    <source>
        <dbReference type="EMBL" id="CAK0733970.1"/>
    </source>
</evidence>
<dbReference type="GO" id="GO:0006287">
    <property type="term" value="P:base-excision repair, gap-filling"/>
    <property type="evidence" value="ECO:0007669"/>
    <property type="project" value="TreeGrafter"/>
</dbReference>
<evidence type="ECO:0000256" key="8">
    <source>
        <dbReference type="ARBA" id="ARBA00022723"/>
    </source>
</evidence>
<feature type="domain" description="DNA-directed DNA polymerase family B exonuclease" evidence="20">
    <location>
        <begin position="69"/>
        <end position="429"/>
    </location>
</feature>
<dbReference type="InterPro" id="IPR006133">
    <property type="entry name" value="DNA-dir_DNA_pol_B_exonuc"/>
</dbReference>
<dbReference type="InterPro" id="IPR025687">
    <property type="entry name" value="Znf-C4pol"/>
</dbReference>
<dbReference type="Proteomes" id="UP001314263">
    <property type="component" value="Unassembled WGS sequence"/>
</dbReference>
<dbReference type="PANTHER" id="PTHR10322">
    <property type="entry name" value="DNA POLYMERASE CATALYTIC SUBUNIT"/>
    <property type="match status" value="1"/>
</dbReference>
<dbReference type="GO" id="GO:0006297">
    <property type="term" value="P:nucleotide-excision repair, DNA gap filling"/>
    <property type="evidence" value="ECO:0007669"/>
    <property type="project" value="TreeGrafter"/>
</dbReference>
<keyword evidence="14" id="KW-0411">Iron-sulfur</keyword>
<dbReference type="InterPro" id="IPR006172">
    <property type="entry name" value="DNA-dir_DNA_pol_B"/>
</dbReference>
<evidence type="ECO:0000256" key="2">
    <source>
        <dbReference type="ARBA" id="ARBA00005755"/>
    </source>
</evidence>
<gene>
    <name evidence="22" type="ORF">CVIRNUC_000363</name>
</gene>
<dbReference type="InterPro" id="IPR050240">
    <property type="entry name" value="DNA_pol_type-B"/>
</dbReference>
<dbReference type="GO" id="GO:0003887">
    <property type="term" value="F:DNA-directed DNA polymerase activity"/>
    <property type="evidence" value="ECO:0007669"/>
    <property type="project" value="UniProtKB-KW"/>
</dbReference>
<keyword evidence="23" id="KW-1185">Reference proteome</keyword>
<dbReference type="InterPro" id="IPR006134">
    <property type="entry name" value="DNA-dir_DNA_pol_B_multi_dom"/>
</dbReference>
<dbReference type="InterPro" id="IPR012337">
    <property type="entry name" value="RNaseH-like_sf"/>
</dbReference>
<evidence type="ECO:0000256" key="14">
    <source>
        <dbReference type="ARBA" id="ARBA00023014"/>
    </source>
</evidence>
<dbReference type="InterPro" id="IPR043502">
    <property type="entry name" value="DNA/RNA_pol_sf"/>
</dbReference>
<dbReference type="EMBL" id="CAUYUE010000001">
    <property type="protein sequence ID" value="CAK0733970.1"/>
    <property type="molecule type" value="Genomic_DNA"/>
</dbReference>
<evidence type="ECO:0000256" key="9">
    <source>
        <dbReference type="ARBA" id="ARBA00022801"/>
    </source>
</evidence>
<dbReference type="Gene3D" id="3.30.420.10">
    <property type="entry name" value="Ribonuclease H-like superfamily/Ribonuclease H"/>
    <property type="match status" value="1"/>
</dbReference>
<dbReference type="GO" id="GO:0008296">
    <property type="term" value="F:3'-5'-DNA exonuclease activity"/>
    <property type="evidence" value="ECO:0007669"/>
    <property type="project" value="TreeGrafter"/>
</dbReference>
<comment type="caution">
    <text evidence="22">The sequence shown here is derived from an EMBL/GenBank/DDBJ whole genome shotgun (WGS) entry which is preliminary data.</text>
</comment>
<evidence type="ECO:0000259" key="19">
    <source>
        <dbReference type="Pfam" id="PF00136"/>
    </source>
</evidence>
<dbReference type="PRINTS" id="PR00106">
    <property type="entry name" value="DNAPOLB"/>
</dbReference>
<evidence type="ECO:0000256" key="16">
    <source>
        <dbReference type="ARBA" id="ARBA00024411"/>
    </source>
</evidence>
<evidence type="ECO:0000256" key="4">
    <source>
        <dbReference type="ARBA" id="ARBA00022485"/>
    </source>
</evidence>
<keyword evidence="15" id="KW-0238">DNA-binding</keyword>
<dbReference type="GO" id="GO:0045004">
    <property type="term" value="P:DNA replication proofreading"/>
    <property type="evidence" value="ECO:0007669"/>
    <property type="project" value="TreeGrafter"/>
</dbReference>
<reference evidence="22 23" key="1">
    <citation type="submission" date="2023-10" db="EMBL/GenBank/DDBJ databases">
        <authorList>
            <person name="Maclean D."/>
            <person name="Macfadyen A."/>
        </authorList>
    </citation>
    <scope>NUCLEOTIDE SEQUENCE [LARGE SCALE GENOMIC DNA]</scope>
</reference>
<dbReference type="GO" id="GO:0043625">
    <property type="term" value="C:delta DNA polymerase complex"/>
    <property type="evidence" value="ECO:0007669"/>
    <property type="project" value="TreeGrafter"/>
</dbReference>
<evidence type="ECO:0000256" key="10">
    <source>
        <dbReference type="ARBA" id="ARBA00022833"/>
    </source>
</evidence>
<keyword evidence="12" id="KW-0239">DNA-directed DNA polymerase</keyword>
<dbReference type="AlphaFoldDB" id="A0AAV1HU33"/>
<evidence type="ECO:0000313" key="23">
    <source>
        <dbReference type="Proteomes" id="UP001314263"/>
    </source>
</evidence>
<evidence type="ECO:0000256" key="6">
    <source>
        <dbReference type="ARBA" id="ARBA00022695"/>
    </source>
</evidence>
<sequence>MAEESKIERIETVHKKPIMYYRPNQPDGSDYLKITLKPGASVKRAASALHKLASGNELKGHLTWTDRNQYEHEVASLQRFLVDASVSGGAWVHLPYWSAEGEGCRDAEQSERCSLCAVEVIAPWRSLACLTPDATQLAAGPDWGPKPFKVPGTAEPSERWTKAAEAAHQGVIAKLRILSMDIVMATSDGTDRTPVASGKDPVVAIGNTLYSSDDVATQAPAPSSEAATGGTLGDDGEGLGDAEGAEAIDLTSLEGEVPKVTQPRQRDTEAVVFAWRQGVNVRSFRQALPSGVTQVIVHPTETAMLQAWLAWLQQADPDILNVFQVKDTLGALADRCAALKIDAGVLHVSRLLHSDSRGLAVKRITMYSPNWVRSQNRMSSTSNQASTASAHLPCVCSQETFRVENVEGRVVLDILRHVLTACNLSSFSLVDCCQSLLGRRLEVLPASAATSLSKGTAGSVREQVCDTMRLAAYAAERANVVRALLQRMATLPEAIEIGRVLYNAQMIRTWSLLLRNAQRLGYIVSGRQDAIPLSESPYLMHPVEKKTNGLYSNPVAILDFASLYPTLYRAHNLCYTTLLHKDDAASFPADQVTETPIGEKYVKQEVRKGILPSILAALMNARAATRAALKEVSPDQPGKRAVLDSRQKALKLTANALYGFTGAQASPLQCVPLADSCLAMGCQSCRRAIEMLNSAFAEGQFGASARDARVIYGQTDSLFVAFPSCTAVEAMRLGNEAAKFVSAAFPDPMELKFERVAQPFLLLHVNRYAGRAFDSEKDVGGSGTLMVKGLKSMWRQAPPIVRNTLQGVLTRIIMQEDVKAAVEYAEGQIRRLLSGQVELWELPLTGGLWRVTGQQIAQSAASDGAAASAAVNEEEVRGPHASLAVRLQKRDPGRNFVLGERLSYILLPGLRTQDEAAEDPLTAAKAGCAADYELYWQNKLRKPLTEILTTCLSPAALQDVLNGPHTRVRVDAAVMPTAPPMVSPQGKGKKKASAMRQMGLGNFYKGTLKCLSCRRTVPSSKTDPSDGPALCEDCAAEDGKLEAVHLELLGEQQRLEERLCSASAMCMHCHSGGLLKPILCQNGECSVLYARLGTKTKLENLESSLRRVDKLSW</sequence>
<dbReference type="EC" id="2.7.7.7" evidence="3"/>
<feature type="domain" description="DNA-directed DNA polymerase family B multifunctional" evidence="19">
    <location>
        <begin position="496"/>
        <end position="949"/>
    </location>
</feature>
<protein>
    <recommendedName>
        <fullName evidence="16">DNA polymerase delta catalytic subunit</fullName>
        <ecNumber evidence="3">2.7.7.7</ecNumber>
    </recommendedName>
</protein>
<dbReference type="InterPro" id="IPR023211">
    <property type="entry name" value="DNA_pol_palm_dom_sf"/>
</dbReference>
<dbReference type="SMART" id="SM00486">
    <property type="entry name" value="POLBc"/>
    <property type="match status" value="1"/>
</dbReference>
<dbReference type="Gene3D" id="3.90.1600.10">
    <property type="entry name" value="Palm domain of DNA polymerase"/>
    <property type="match status" value="1"/>
</dbReference>
<keyword evidence="6" id="KW-0548">Nucleotidyltransferase</keyword>
<evidence type="ECO:0000256" key="1">
    <source>
        <dbReference type="ARBA" id="ARBA00001966"/>
    </source>
</evidence>
<dbReference type="Pfam" id="PF14260">
    <property type="entry name" value="zf-C4pol"/>
    <property type="match status" value="1"/>
</dbReference>
<evidence type="ECO:0000259" key="20">
    <source>
        <dbReference type="Pfam" id="PF03104"/>
    </source>
</evidence>
<dbReference type="Pfam" id="PF03104">
    <property type="entry name" value="DNA_pol_B_exo1"/>
    <property type="match status" value="1"/>
</dbReference>
<keyword evidence="9" id="KW-0378">Hydrolase</keyword>
<dbReference type="Pfam" id="PF00136">
    <property type="entry name" value="DNA_pol_B"/>
    <property type="match status" value="1"/>
</dbReference>
<evidence type="ECO:0000256" key="5">
    <source>
        <dbReference type="ARBA" id="ARBA00022679"/>
    </source>
</evidence>
<keyword evidence="8" id="KW-0479">Metal-binding</keyword>
<dbReference type="GO" id="GO:0000166">
    <property type="term" value="F:nucleotide binding"/>
    <property type="evidence" value="ECO:0007669"/>
    <property type="project" value="InterPro"/>
</dbReference>
<evidence type="ECO:0000256" key="11">
    <source>
        <dbReference type="ARBA" id="ARBA00022839"/>
    </source>
</evidence>
<comment type="cofactor">
    <cofactor evidence="1">
        <name>[4Fe-4S] cluster</name>
        <dbReference type="ChEBI" id="CHEBI:49883"/>
    </cofactor>
</comment>
<keyword evidence="11" id="KW-0269">Exonuclease</keyword>
<organism evidence="22 23">
    <name type="scientific">Coccomyxa viridis</name>
    <dbReference type="NCBI Taxonomy" id="1274662"/>
    <lineage>
        <taxon>Eukaryota</taxon>
        <taxon>Viridiplantae</taxon>
        <taxon>Chlorophyta</taxon>
        <taxon>core chlorophytes</taxon>
        <taxon>Trebouxiophyceae</taxon>
        <taxon>Trebouxiophyceae incertae sedis</taxon>
        <taxon>Coccomyxaceae</taxon>
        <taxon>Coccomyxa</taxon>
    </lineage>
</organism>
<dbReference type="GO" id="GO:0003677">
    <property type="term" value="F:DNA binding"/>
    <property type="evidence" value="ECO:0007669"/>
    <property type="project" value="UniProtKB-KW"/>
</dbReference>
<evidence type="ECO:0000259" key="21">
    <source>
        <dbReference type="Pfam" id="PF14260"/>
    </source>
</evidence>
<keyword evidence="7" id="KW-0540">Nuclease</keyword>
<dbReference type="Gene3D" id="1.10.287.690">
    <property type="entry name" value="Helix hairpin bin"/>
    <property type="match status" value="1"/>
</dbReference>
<comment type="catalytic activity">
    <reaction evidence="17">
        <text>DNA(n) + a 2'-deoxyribonucleoside 5'-triphosphate = DNA(n+1) + diphosphate</text>
        <dbReference type="Rhea" id="RHEA:22508"/>
        <dbReference type="Rhea" id="RHEA-COMP:17339"/>
        <dbReference type="Rhea" id="RHEA-COMP:17340"/>
        <dbReference type="ChEBI" id="CHEBI:33019"/>
        <dbReference type="ChEBI" id="CHEBI:61560"/>
        <dbReference type="ChEBI" id="CHEBI:173112"/>
        <dbReference type="EC" id="2.7.7.7"/>
    </reaction>
</comment>
<dbReference type="GO" id="GO:0046872">
    <property type="term" value="F:metal ion binding"/>
    <property type="evidence" value="ECO:0007669"/>
    <property type="project" value="UniProtKB-KW"/>
</dbReference>
<keyword evidence="10" id="KW-0862">Zinc</keyword>
<proteinExistence type="inferred from homology"/>
<dbReference type="PANTHER" id="PTHR10322:SF35">
    <property type="entry name" value="DNA-DIRECTED DNA POLYMERASE"/>
    <property type="match status" value="1"/>
</dbReference>
<dbReference type="InterPro" id="IPR036397">
    <property type="entry name" value="RNaseH_sf"/>
</dbReference>
<dbReference type="InterPro" id="IPR042087">
    <property type="entry name" value="DNA_pol_B_thumb"/>
</dbReference>
<comment type="similarity">
    <text evidence="2">Belongs to the DNA polymerase type-B family.</text>
</comment>
<evidence type="ECO:0000256" key="3">
    <source>
        <dbReference type="ARBA" id="ARBA00012417"/>
    </source>
</evidence>
<dbReference type="GO" id="GO:0051539">
    <property type="term" value="F:4 iron, 4 sulfur cluster binding"/>
    <property type="evidence" value="ECO:0007669"/>
    <property type="project" value="UniProtKB-KW"/>
</dbReference>
<evidence type="ECO:0000256" key="17">
    <source>
        <dbReference type="ARBA" id="ARBA00049244"/>
    </source>
</evidence>
<keyword evidence="13" id="KW-0408">Iron</keyword>
<evidence type="ECO:0000256" key="7">
    <source>
        <dbReference type="ARBA" id="ARBA00022722"/>
    </source>
</evidence>